<dbReference type="Pfam" id="PF01510">
    <property type="entry name" value="Amidase_2"/>
    <property type="match status" value="1"/>
</dbReference>
<dbReference type="PANTHER" id="PTHR30417">
    <property type="entry name" value="N-ACETYLMURAMOYL-L-ALANINE AMIDASE AMID"/>
    <property type="match status" value="1"/>
</dbReference>
<accession>U3GXF8</accession>
<evidence type="ECO:0000259" key="5">
    <source>
        <dbReference type="SMART" id="SM00644"/>
    </source>
</evidence>
<keyword evidence="3" id="KW-0378">Hydrolase</keyword>
<evidence type="ECO:0000256" key="3">
    <source>
        <dbReference type="ARBA" id="ARBA00022801"/>
    </source>
</evidence>
<dbReference type="GeneID" id="78250780"/>
<dbReference type="PATRIC" id="fig|1348662.3.peg.523"/>
<evidence type="ECO:0000256" key="1">
    <source>
        <dbReference type="ARBA" id="ARBA00001561"/>
    </source>
</evidence>
<dbReference type="GO" id="GO:0009254">
    <property type="term" value="P:peptidoglycan turnover"/>
    <property type="evidence" value="ECO:0007669"/>
    <property type="project" value="TreeGrafter"/>
</dbReference>
<evidence type="ECO:0000256" key="2">
    <source>
        <dbReference type="ARBA" id="ARBA00011901"/>
    </source>
</evidence>
<protein>
    <recommendedName>
        <fullName evidence="2">N-acetylmuramoyl-L-alanine amidase</fullName>
        <ecNumber evidence="2">3.5.1.28</ecNumber>
    </recommendedName>
</protein>
<reference evidence="6 7" key="1">
    <citation type="journal article" date="2013" name="Genome Announc.">
        <title>Whole-Genome Sequence of the Clinical Strain Corynebacterium argentoratense DSM 44202, Isolated from a Human Throat Specimen.</title>
        <authorList>
            <person name="Bomholt C."/>
            <person name="Glaub A."/>
            <person name="Gravermann K."/>
            <person name="Albersmeier A."/>
            <person name="Brinkrolf K."/>
            <person name="Ruckert C."/>
            <person name="Tauch A."/>
        </authorList>
    </citation>
    <scope>NUCLEOTIDE SEQUENCE [LARGE SCALE GENOMIC DNA]</scope>
    <source>
        <strain evidence="6">DSM 44202</strain>
    </source>
</reference>
<dbReference type="InterPro" id="IPR036505">
    <property type="entry name" value="Amidase/PGRP_sf"/>
</dbReference>
<dbReference type="GO" id="GO:0009253">
    <property type="term" value="P:peptidoglycan catabolic process"/>
    <property type="evidence" value="ECO:0007669"/>
    <property type="project" value="InterPro"/>
</dbReference>
<dbReference type="EMBL" id="CP006365">
    <property type="protein sequence ID" value="AGU14691.1"/>
    <property type="molecule type" value="Genomic_DNA"/>
</dbReference>
<dbReference type="KEGG" id="caz:CARG_02670"/>
<dbReference type="SUPFAM" id="SSF55846">
    <property type="entry name" value="N-acetylmuramoyl-L-alanine amidase-like"/>
    <property type="match status" value="1"/>
</dbReference>
<keyword evidence="4" id="KW-0961">Cell wall biogenesis/degradation</keyword>
<dbReference type="InterPro" id="IPR002502">
    <property type="entry name" value="Amidase_domain"/>
</dbReference>
<comment type="catalytic activity">
    <reaction evidence="1">
        <text>Hydrolyzes the link between N-acetylmuramoyl residues and L-amino acid residues in certain cell-wall glycopeptides.</text>
        <dbReference type="EC" id="3.5.1.28"/>
    </reaction>
</comment>
<dbReference type="eggNOG" id="COG3023">
    <property type="taxonomic scope" value="Bacteria"/>
</dbReference>
<dbReference type="STRING" id="1348662.CARG_02670"/>
<dbReference type="SMART" id="SM00644">
    <property type="entry name" value="Ami_2"/>
    <property type="match status" value="1"/>
</dbReference>
<evidence type="ECO:0000256" key="4">
    <source>
        <dbReference type="ARBA" id="ARBA00023316"/>
    </source>
</evidence>
<sequence length="263" mass="28467">MKPNHNWRGDPVFLKELLEFWGVQVKELDGYKDRGHGDFGPIKGAVCHHTGSDNTGPWFIAQHPSLGLCAQIHLDRAGVATLCGVGLAWHAGAGSGYGYPPNGANQYTIGIEAVSSGSSPWPEVQMKAYARICAALCWFLGWNVDRIIGHKEWAGAAQGKWDPSFDMAAFRQRVAHELANPPSGANTAPAVGAIDKENTMEFDNIKRRYRSRVAGSTVDMTPLDMLLNADAHAYLAKTDAAALRKEVEVMKATLEAIAKKVGA</sequence>
<dbReference type="InterPro" id="IPR051206">
    <property type="entry name" value="NAMLAA_amidase_2"/>
</dbReference>
<evidence type="ECO:0000313" key="6">
    <source>
        <dbReference type="EMBL" id="AGU14691.1"/>
    </source>
</evidence>
<dbReference type="CDD" id="cd06583">
    <property type="entry name" value="PGRP"/>
    <property type="match status" value="1"/>
</dbReference>
<gene>
    <name evidence="6" type="ORF">CARG_02670</name>
</gene>
<dbReference type="GO" id="GO:0008745">
    <property type="term" value="F:N-acetylmuramoyl-L-alanine amidase activity"/>
    <property type="evidence" value="ECO:0007669"/>
    <property type="project" value="UniProtKB-EC"/>
</dbReference>
<evidence type="ECO:0000313" key="7">
    <source>
        <dbReference type="Proteomes" id="UP000016943"/>
    </source>
</evidence>
<dbReference type="OrthoDB" id="5178799at2"/>
<dbReference type="Proteomes" id="UP000016943">
    <property type="component" value="Chromosome"/>
</dbReference>
<keyword evidence="7" id="KW-1185">Reference proteome</keyword>
<dbReference type="EC" id="3.5.1.28" evidence="2"/>
<dbReference type="HOGENOM" id="CLU_079355_0_0_11"/>
<dbReference type="Gene3D" id="3.40.80.10">
    <property type="entry name" value="Peptidoglycan recognition protein-like"/>
    <property type="match status" value="1"/>
</dbReference>
<proteinExistence type="predicted"/>
<dbReference type="GO" id="GO:0071555">
    <property type="term" value="P:cell wall organization"/>
    <property type="evidence" value="ECO:0007669"/>
    <property type="project" value="UniProtKB-KW"/>
</dbReference>
<dbReference type="RefSeq" id="WP_020975838.1">
    <property type="nucleotide sequence ID" value="NC_022198.1"/>
</dbReference>
<dbReference type="PANTHER" id="PTHR30417:SF1">
    <property type="entry name" value="N-ACETYLMURAMOYL-L-ALANINE AMIDASE AMID"/>
    <property type="match status" value="1"/>
</dbReference>
<feature type="domain" description="N-acetylmuramoyl-L-alanine amidase" evidence="5">
    <location>
        <begin position="30"/>
        <end position="164"/>
    </location>
</feature>
<organism evidence="6 7">
    <name type="scientific">Corynebacterium argentoratense DSM 44202</name>
    <dbReference type="NCBI Taxonomy" id="1348662"/>
    <lineage>
        <taxon>Bacteria</taxon>
        <taxon>Bacillati</taxon>
        <taxon>Actinomycetota</taxon>
        <taxon>Actinomycetes</taxon>
        <taxon>Mycobacteriales</taxon>
        <taxon>Corynebacteriaceae</taxon>
        <taxon>Corynebacterium</taxon>
    </lineage>
</organism>
<name>U3GXF8_9CORY</name>
<dbReference type="AlphaFoldDB" id="U3GXF8"/>